<dbReference type="RefSeq" id="WP_291797248.1">
    <property type="nucleotide sequence ID" value="NZ_BAAAPZ010000002.1"/>
</dbReference>
<proteinExistence type="predicted"/>
<organism evidence="1 2">
    <name type="scientific">Brevibacterium salitolerans</name>
    <dbReference type="NCBI Taxonomy" id="1403566"/>
    <lineage>
        <taxon>Bacteria</taxon>
        <taxon>Bacillati</taxon>
        <taxon>Actinomycetota</taxon>
        <taxon>Actinomycetes</taxon>
        <taxon>Micrococcales</taxon>
        <taxon>Brevibacteriaceae</taxon>
        <taxon>Brevibacterium</taxon>
    </lineage>
</organism>
<gene>
    <name evidence="1" type="ORF">GCM10009823_06040</name>
</gene>
<keyword evidence="2" id="KW-1185">Reference proteome</keyword>
<sequence>MYTLLNNLESSKLDLYLPGRLVASLHYAVREQEMEFVYLEAIEETDAPAHCMELLRRAVLEAHTRRLKVVPSCQIARGYLRLLAQGPEAAENRPRCS</sequence>
<comment type="caution">
    <text evidence="1">The sequence shown here is derived from an EMBL/GenBank/DDBJ whole genome shotgun (WGS) entry which is preliminary data.</text>
</comment>
<dbReference type="EMBL" id="BAAAPZ010000002">
    <property type="protein sequence ID" value="GAA2089940.1"/>
    <property type="molecule type" value="Genomic_DNA"/>
</dbReference>
<accession>A0ABN2WDF6</accession>
<evidence type="ECO:0000313" key="1">
    <source>
        <dbReference type="EMBL" id="GAA2089940.1"/>
    </source>
</evidence>
<reference evidence="1 2" key="1">
    <citation type="journal article" date="2019" name="Int. J. Syst. Evol. Microbiol.">
        <title>The Global Catalogue of Microorganisms (GCM) 10K type strain sequencing project: providing services to taxonomists for standard genome sequencing and annotation.</title>
        <authorList>
            <consortium name="The Broad Institute Genomics Platform"/>
            <consortium name="The Broad Institute Genome Sequencing Center for Infectious Disease"/>
            <person name="Wu L."/>
            <person name="Ma J."/>
        </authorList>
    </citation>
    <scope>NUCLEOTIDE SEQUENCE [LARGE SCALE GENOMIC DNA]</scope>
    <source>
        <strain evidence="1 2">JCM 15900</strain>
    </source>
</reference>
<dbReference type="Proteomes" id="UP001500984">
    <property type="component" value="Unassembled WGS sequence"/>
</dbReference>
<evidence type="ECO:0008006" key="3">
    <source>
        <dbReference type="Google" id="ProtNLM"/>
    </source>
</evidence>
<evidence type="ECO:0000313" key="2">
    <source>
        <dbReference type="Proteomes" id="UP001500984"/>
    </source>
</evidence>
<name>A0ABN2WDF6_9MICO</name>
<protein>
    <recommendedName>
        <fullName evidence="3">N-acetyltransferase domain-containing protein</fullName>
    </recommendedName>
</protein>